<evidence type="ECO:0000256" key="1">
    <source>
        <dbReference type="ARBA" id="ARBA00012506"/>
    </source>
</evidence>
<dbReference type="PROSITE" id="PS51831">
    <property type="entry name" value="HD"/>
    <property type="match status" value="1"/>
</dbReference>
<accession>A0A173WZ27</accession>
<dbReference type="EMBL" id="CYZN01000001">
    <property type="protein sequence ID" value="CUN43807.1"/>
    <property type="molecule type" value="Genomic_DNA"/>
</dbReference>
<dbReference type="EMBL" id="CABHOF010000051">
    <property type="protein sequence ID" value="VUX66229.1"/>
    <property type="molecule type" value="Genomic_DNA"/>
</dbReference>
<reference evidence="12 15" key="3">
    <citation type="submission" date="2019-07" db="EMBL/GenBank/DDBJ databases">
        <authorList>
            <person name="Chang H.-W."/>
            <person name="Raman A."/>
            <person name="Venkatesh S."/>
            <person name="Gehrig J."/>
        </authorList>
    </citation>
    <scope>NUCLEOTIDE SEQUENCE [LARGE SCALE GENOMIC DNA]</scope>
    <source>
        <strain evidence="12">Blautia_wexlerae_LFYP_14</strain>
    </source>
</reference>
<protein>
    <recommendedName>
        <fullName evidence="1">bis(5'-nucleosyl)-tetraphosphatase (symmetrical)</fullName>
        <ecNumber evidence="1">3.6.1.41</ecNumber>
    </recommendedName>
</protein>
<dbReference type="Pfam" id="PF01966">
    <property type="entry name" value="HD"/>
    <property type="match status" value="1"/>
</dbReference>
<dbReference type="eggNOG" id="COG1713">
    <property type="taxonomic scope" value="Bacteria"/>
</dbReference>
<evidence type="ECO:0000313" key="16">
    <source>
        <dbReference type="Proteomes" id="UP000477156"/>
    </source>
</evidence>
<dbReference type="InterPro" id="IPR006674">
    <property type="entry name" value="HD_domain"/>
</dbReference>
<keyword evidence="5" id="KW-0408">Iron</keyword>
<dbReference type="NCBIfam" id="TIGR00488">
    <property type="entry name" value="bis(5'-nucleosyl)-tetraphosphatase (symmetrical) YqeK"/>
    <property type="match status" value="1"/>
</dbReference>
<dbReference type="GO" id="GO:0008803">
    <property type="term" value="F:bis(5'-nucleosyl)-tetraphosphatase (symmetrical) activity"/>
    <property type="evidence" value="ECO:0007669"/>
    <property type="project" value="UniProtKB-EC"/>
</dbReference>
<dbReference type="EMBL" id="CZAW01000017">
    <property type="protein sequence ID" value="CUP52069.1"/>
    <property type="molecule type" value="Genomic_DNA"/>
</dbReference>
<evidence type="ECO:0000313" key="13">
    <source>
        <dbReference type="Proteomes" id="UP000095431"/>
    </source>
</evidence>
<evidence type="ECO:0000256" key="4">
    <source>
        <dbReference type="ARBA" id="ARBA00022801"/>
    </source>
</evidence>
<comment type="catalytic activity">
    <reaction evidence="6">
        <text>P(1),P(4)-bis(5'-adenosyl) tetraphosphate + H2O = 2 ADP + 2 H(+)</text>
        <dbReference type="Rhea" id="RHEA:24252"/>
        <dbReference type="ChEBI" id="CHEBI:15377"/>
        <dbReference type="ChEBI" id="CHEBI:15378"/>
        <dbReference type="ChEBI" id="CHEBI:58141"/>
        <dbReference type="ChEBI" id="CHEBI:456216"/>
        <dbReference type="EC" id="3.6.1.41"/>
    </reaction>
</comment>
<evidence type="ECO:0000313" key="11">
    <source>
        <dbReference type="EMBL" id="MZS87692.1"/>
    </source>
</evidence>
<keyword evidence="8" id="KW-0548">Nucleotidyltransferase</keyword>
<reference evidence="13 14" key="1">
    <citation type="submission" date="2015-09" db="EMBL/GenBank/DDBJ databases">
        <authorList>
            <consortium name="Pathogen Informatics"/>
        </authorList>
    </citation>
    <scope>NUCLEOTIDE SEQUENCE [LARGE SCALE GENOMIC DNA]</scope>
    <source>
        <strain evidence="8 13">2789STDY5834863</strain>
        <strain evidence="9 14">2789STDY5834911</strain>
    </source>
</reference>
<evidence type="ECO:0000313" key="15">
    <source>
        <dbReference type="Proteomes" id="UP000366766"/>
    </source>
</evidence>
<dbReference type="OrthoDB" id="5295945at2"/>
<evidence type="ECO:0000313" key="14">
    <source>
        <dbReference type="Proteomes" id="UP000095712"/>
    </source>
</evidence>
<dbReference type="Proteomes" id="UP000477156">
    <property type="component" value="Unassembled WGS sequence"/>
</dbReference>
<dbReference type="PANTHER" id="PTHR35795">
    <property type="entry name" value="SLR1885 PROTEIN"/>
    <property type="match status" value="1"/>
</dbReference>
<keyword evidence="3" id="KW-0547">Nucleotide-binding</keyword>
<keyword evidence="8" id="KW-0808">Transferase</keyword>
<dbReference type="GO" id="GO:0046872">
    <property type="term" value="F:metal ion binding"/>
    <property type="evidence" value="ECO:0007669"/>
    <property type="project" value="UniProtKB-KW"/>
</dbReference>
<dbReference type="Proteomes" id="UP000366766">
    <property type="component" value="Unassembled WGS sequence"/>
</dbReference>
<dbReference type="Proteomes" id="UP000477285">
    <property type="component" value="Unassembled WGS sequence"/>
</dbReference>
<dbReference type="EMBL" id="WWVQ01000005">
    <property type="protein sequence ID" value="MZL32173.1"/>
    <property type="molecule type" value="Genomic_DNA"/>
</dbReference>
<evidence type="ECO:0000256" key="5">
    <source>
        <dbReference type="ARBA" id="ARBA00023004"/>
    </source>
</evidence>
<keyword evidence="4" id="KW-0378">Hydrolase</keyword>
<dbReference type="InterPro" id="IPR003607">
    <property type="entry name" value="HD/PDEase_dom"/>
</dbReference>
<dbReference type="EC" id="3.6.1.41" evidence="1"/>
<dbReference type="InterPro" id="IPR051094">
    <property type="entry name" value="Diverse_Catalytic_Enzymes"/>
</dbReference>
<dbReference type="SUPFAM" id="SSF109604">
    <property type="entry name" value="HD-domain/PDEase-like"/>
    <property type="match status" value="1"/>
</dbReference>
<dbReference type="Proteomes" id="UP000095712">
    <property type="component" value="Unassembled WGS sequence"/>
</dbReference>
<dbReference type="GO" id="GO:0016779">
    <property type="term" value="F:nucleotidyltransferase activity"/>
    <property type="evidence" value="ECO:0007669"/>
    <property type="project" value="UniProtKB-KW"/>
</dbReference>
<keyword evidence="15" id="KW-1185">Reference proteome</keyword>
<evidence type="ECO:0000256" key="3">
    <source>
        <dbReference type="ARBA" id="ARBA00022741"/>
    </source>
</evidence>
<name>A0A173WZ27_9FIRM</name>
<dbReference type="EMBL" id="WWVF01000001">
    <property type="protein sequence ID" value="MZS87692.1"/>
    <property type="molecule type" value="Genomic_DNA"/>
</dbReference>
<dbReference type="PANTHER" id="PTHR35795:SF1">
    <property type="entry name" value="BIS(5'-NUCLEOSYL)-TETRAPHOSPHATASE, SYMMETRICAL"/>
    <property type="match status" value="1"/>
</dbReference>
<dbReference type="SMART" id="SM00471">
    <property type="entry name" value="HDc"/>
    <property type="match status" value="1"/>
</dbReference>
<keyword evidence="2" id="KW-0479">Metal-binding</keyword>
<evidence type="ECO:0000256" key="6">
    <source>
        <dbReference type="ARBA" id="ARBA00049417"/>
    </source>
</evidence>
<reference evidence="16 17" key="2">
    <citation type="journal article" date="2019" name="Nat. Med.">
        <title>A library of human gut bacterial isolates paired with longitudinal multiomics data enables mechanistic microbiome research.</title>
        <authorList>
            <person name="Poyet M."/>
            <person name="Groussin M."/>
            <person name="Gibbons S.M."/>
            <person name="Avila-Pacheco J."/>
            <person name="Jiang X."/>
            <person name="Kearney S.M."/>
            <person name="Perrotta A.R."/>
            <person name="Berdy B."/>
            <person name="Zhao S."/>
            <person name="Lieberman T.D."/>
            <person name="Swanson P.K."/>
            <person name="Smith M."/>
            <person name="Roesemann S."/>
            <person name="Alexander J.E."/>
            <person name="Rich S.A."/>
            <person name="Livny J."/>
            <person name="Vlamakis H."/>
            <person name="Clish C."/>
            <person name="Bullock K."/>
            <person name="Deik A."/>
            <person name="Scott J."/>
            <person name="Pierce K.A."/>
            <person name="Xavier R.J."/>
            <person name="Alm E.J."/>
        </authorList>
    </citation>
    <scope>NUCLEOTIDE SEQUENCE [LARGE SCALE GENOMIC DNA]</scope>
    <source>
        <strain evidence="10 17">BIOML-A1</strain>
        <strain evidence="11 16">BIOML-A12</strain>
    </source>
</reference>
<evidence type="ECO:0000313" key="9">
    <source>
        <dbReference type="EMBL" id="CUP52069.1"/>
    </source>
</evidence>
<evidence type="ECO:0000313" key="17">
    <source>
        <dbReference type="Proteomes" id="UP000477285"/>
    </source>
</evidence>
<evidence type="ECO:0000259" key="7">
    <source>
        <dbReference type="PROSITE" id="PS51831"/>
    </source>
</evidence>
<dbReference type="AlphaFoldDB" id="A0A173WZ27"/>
<dbReference type="RefSeq" id="WP_020993903.1">
    <property type="nucleotide sequence ID" value="NZ_AP031426.1"/>
</dbReference>
<dbReference type="GeneID" id="75078974"/>
<dbReference type="Gene3D" id="1.10.3210.10">
    <property type="entry name" value="Hypothetical protein af1432"/>
    <property type="match status" value="1"/>
</dbReference>
<evidence type="ECO:0000313" key="10">
    <source>
        <dbReference type="EMBL" id="MZL32173.1"/>
    </source>
</evidence>
<dbReference type="GO" id="GO:0000166">
    <property type="term" value="F:nucleotide binding"/>
    <property type="evidence" value="ECO:0007669"/>
    <property type="project" value="UniProtKB-KW"/>
</dbReference>
<sequence>MAEYDFIKMQKKLAKYLDEDRYEHTLGVMFTCAALAMVHDCDLITAQTAGLLHDCAKCIPNKKKLKMCSQHHISVSEFEQEHPFLLHAKLGAYVAKAKYDVTDENILSAITWHTTGKPEMTLLEKIVYIADYIEPKRDKAPNLAIVRKLAFQDLDECMYKILGDTLAYLEENPKDIDNATKDAFLYYRDLHMKRQS</sequence>
<dbReference type="InterPro" id="IPR005249">
    <property type="entry name" value="YqeK"/>
</dbReference>
<gene>
    <name evidence="12" type="ORF">BWLFYP14_02601</name>
    <name evidence="8" type="ORF">ERS852478_00103</name>
    <name evidence="9" type="ORF">ERS852523_01887</name>
    <name evidence="11" type="ORF">GT712_00950</name>
    <name evidence="10" type="ORF">GT728_02930</name>
</gene>
<evidence type="ECO:0000256" key="2">
    <source>
        <dbReference type="ARBA" id="ARBA00022723"/>
    </source>
</evidence>
<evidence type="ECO:0000313" key="8">
    <source>
        <dbReference type="EMBL" id="CUN43807.1"/>
    </source>
</evidence>
<dbReference type="CDD" id="cd00077">
    <property type="entry name" value="HDc"/>
    <property type="match status" value="1"/>
</dbReference>
<feature type="domain" description="HD" evidence="7">
    <location>
        <begin position="21"/>
        <end position="136"/>
    </location>
</feature>
<dbReference type="Proteomes" id="UP000095431">
    <property type="component" value="Unassembled WGS sequence"/>
</dbReference>
<proteinExistence type="predicted"/>
<evidence type="ECO:0000313" key="12">
    <source>
        <dbReference type="EMBL" id="VUX66229.1"/>
    </source>
</evidence>
<organism evidence="8 13">
    <name type="scientific">Blautia wexlerae</name>
    <dbReference type="NCBI Taxonomy" id="418240"/>
    <lineage>
        <taxon>Bacteria</taxon>
        <taxon>Bacillati</taxon>
        <taxon>Bacillota</taxon>
        <taxon>Clostridia</taxon>
        <taxon>Lachnospirales</taxon>
        <taxon>Lachnospiraceae</taxon>
        <taxon>Blautia</taxon>
    </lineage>
</organism>